<reference evidence="3" key="1">
    <citation type="submission" date="2016-07" db="EMBL/GenBank/DDBJ databases">
        <authorList>
            <person name="Florea S."/>
            <person name="Webb J.S."/>
            <person name="Jaromczyk J."/>
            <person name="Schardl C.L."/>
        </authorList>
    </citation>
    <scope>NUCLEOTIDE SEQUENCE [LARGE SCALE GENOMIC DNA]</scope>
    <source>
        <strain evidence="3">CC-VM-7</strain>
    </source>
</reference>
<organism evidence="2 3">
    <name type="scientific">Chryseobacterium arthrosphaerae</name>
    <dbReference type="NCBI Taxonomy" id="651561"/>
    <lineage>
        <taxon>Bacteria</taxon>
        <taxon>Pseudomonadati</taxon>
        <taxon>Bacteroidota</taxon>
        <taxon>Flavobacteriia</taxon>
        <taxon>Flavobacteriales</taxon>
        <taxon>Weeksellaceae</taxon>
        <taxon>Chryseobacterium group</taxon>
        <taxon>Chryseobacterium</taxon>
    </lineage>
</organism>
<dbReference type="InterPro" id="IPR011049">
    <property type="entry name" value="Serralysin-like_metalloprot_C"/>
</dbReference>
<sequence>MKNKLFTLALLSAGLPMLAQVGINTGSPQATLDVTGTPETASKLDGIIAPRLTGAQLKAKSYTSAQTGALVFVTAAETAPSGQTAEVLSPGYYFFDGTKWNGLSTSWNTIGNSGTTATASTLGTDISKGNYLGTTDGQSLVLATQKNVKAILDVNGTLQGGNSNDATGAYAAFSWGSNNATNAVSSNVAIGRNNTATANNANFPSLAIGANNSAANGAKIIGNSNTATGANHFVFGNSNTVTGVTGLTLGNSHINKGGIAIGGGNTVDPNSFAVGSASVAVGGKAFVAGFSGTANPGQSVYANGTHIFFSENNAATADVGVNMVPNSTNFADLEVSKAILIKASTRPACNAANAGTIVYELSGTTGSFVGCKQTGPNAADFAWQTL</sequence>
<evidence type="ECO:0000313" key="3">
    <source>
        <dbReference type="Proteomes" id="UP000093432"/>
    </source>
</evidence>
<dbReference type="RefSeq" id="WP_065399371.1">
    <property type="nucleotide sequence ID" value="NZ_MAYG01000001.1"/>
</dbReference>
<dbReference type="AlphaFoldDB" id="A0A1B8ZUY3"/>
<evidence type="ECO:0008006" key="4">
    <source>
        <dbReference type="Google" id="ProtNLM"/>
    </source>
</evidence>
<protein>
    <recommendedName>
        <fullName evidence="4">Trimeric autotransporter adhesin YadA-like head domain-containing protein</fullName>
    </recommendedName>
</protein>
<evidence type="ECO:0000313" key="2">
    <source>
        <dbReference type="EMBL" id="OCA75403.1"/>
    </source>
</evidence>
<name>A0A1B8ZUY3_9FLAO</name>
<comment type="caution">
    <text evidence="2">The sequence shown here is derived from an EMBL/GenBank/DDBJ whole genome shotgun (WGS) entry which is preliminary data.</text>
</comment>
<dbReference type="STRING" id="651561.BBI00_14145"/>
<proteinExistence type="predicted"/>
<gene>
    <name evidence="2" type="ORF">BBI00_14145</name>
</gene>
<evidence type="ECO:0000256" key="1">
    <source>
        <dbReference type="SAM" id="SignalP"/>
    </source>
</evidence>
<accession>A0A1B8ZUY3</accession>
<feature type="chain" id="PRO_5008621152" description="Trimeric autotransporter adhesin YadA-like head domain-containing protein" evidence="1">
    <location>
        <begin position="20"/>
        <end position="386"/>
    </location>
</feature>
<feature type="signal peptide" evidence="1">
    <location>
        <begin position="1"/>
        <end position="19"/>
    </location>
</feature>
<dbReference type="Gene3D" id="2.150.10.10">
    <property type="entry name" value="Serralysin-like metalloprotease, C-terminal"/>
    <property type="match status" value="1"/>
</dbReference>
<dbReference type="Proteomes" id="UP000093432">
    <property type="component" value="Unassembled WGS sequence"/>
</dbReference>
<dbReference type="EMBL" id="MAYG01000001">
    <property type="protein sequence ID" value="OCA75403.1"/>
    <property type="molecule type" value="Genomic_DNA"/>
</dbReference>
<dbReference type="OrthoDB" id="1255557at2"/>
<keyword evidence="1" id="KW-0732">Signal</keyword>